<protein>
    <submittedName>
        <fullName evidence="1">OsmC family protein</fullName>
    </submittedName>
</protein>
<evidence type="ECO:0000313" key="2">
    <source>
        <dbReference type="Proteomes" id="UP000008701"/>
    </source>
</evidence>
<dbReference type="InterPro" id="IPR036102">
    <property type="entry name" value="OsmC/Ohrsf"/>
</dbReference>
<keyword evidence="2" id="KW-1185">Reference proteome</keyword>
<dbReference type="SUPFAM" id="SSF82784">
    <property type="entry name" value="OsmC-like"/>
    <property type="match status" value="1"/>
</dbReference>
<dbReference type="HOGENOM" id="CLU_114057_1_2_10"/>
<organism evidence="1 2">
    <name type="scientific">Chlorobium phaeobacteroides (strain DSM 266 / SMG 266 / 2430)</name>
    <dbReference type="NCBI Taxonomy" id="290317"/>
    <lineage>
        <taxon>Bacteria</taxon>
        <taxon>Pseudomonadati</taxon>
        <taxon>Chlorobiota</taxon>
        <taxon>Chlorobiia</taxon>
        <taxon>Chlorobiales</taxon>
        <taxon>Chlorobiaceae</taxon>
        <taxon>Chlorobium/Pelodictyon group</taxon>
        <taxon>Chlorobium</taxon>
    </lineage>
</organism>
<dbReference type="InterPro" id="IPR015946">
    <property type="entry name" value="KH_dom-like_a/b"/>
</dbReference>
<dbReference type="Pfam" id="PF02566">
    <property type="entry name" value="OsmC"/>
    <property type="match status" value="1"/>
</dbReference>
<dbReference type="InterPro" id="IPR003718">
    <property type="entry name" value="OsmC/Ohr_fam"/>
</dbReference>
<dbReference type="EMBL" id="CP000492">
    <property type="protein sequence ID" value="ABL65738.1"/>
    <property type="molecule type" value="Genomic_DNA"/>
</dbReference>
<accession>A1BH61</accession>
<dbReference type="Gene3D" id="3.30.300.20">
    <property type="match status" value="1"/>
</dbReference>
<proteinExistence type="predicted"/>
<dbReference type="PANTHER" id="PTHR34352:SF1">
    <property type="entry name" value="PROTEIN YHFA"/>
    <property type="match status" value="1"/>
</dbReference>
<dbReference type="PANTHER" id="PTHR34352">
    <property type="entry name" value="PROTEIN YHFA"/>
    <property type="match status" value="1"/>
</dbReference>
<evidence type="ECO:0000313" key="1">
    <source>
        <dbReference type="EMBL" id="ABL65738.1"/>
    </source>
</evidence>
<dbReference type="eggNOG" id="COG1765">
    <property type="taxonomic scope" value="Bacteria"/>
</dbReference>
<sequence>MPFLISGFTEERDTMHVAVSFNGKLPLVGLNDKGQKTFFDATMDFTAPARYASPMDTVLEALGACSMMDSIAILKKMRKELTSFEADIVAERAEEHPKVFTAIHIRYRLTSPDCTLVELQKATGLSMEKYCSVAAMLRASGCAVTWSSEII</sequence>
<dbReference type="AlphaFoldDB" id="A1BH61"/>
<dbReference type="Proteomes" id="UP000008701">
    <property type="component" value="Chromosome"/>
</dbReference>
<reference evidence="1 2" key="1">
    <citation type="submission" date="2006-12" db="EMBL/GenBank/DDBJ databases">
        <title>Complete sequence of Chlorobium phaeobacteroides DSM 266.</title>
        <authorList>
            <consortium name="US DOE Joint Genome Institute"/>
            <person name="Copeland A."/>
            <person name="Lucas S."/>
            <person name="Lapidus A."/>
            <person name="Barry K."/>
            <person name="Detter J.C."/>
            <person name="Glavina del Rio T."/>
            <person name="Hammon N."/>
            <person name="Israni S."/>
            <person name="Pitluck S."/>
            <person name="Goltsman E."/>
            <person name="Schmutz J."/>
            <person name="Larimer F."/>
            <person name="Land M."/>
            <person name="Hauser L."/>
            <person name="Mikhailova N."/>
            <person name="Li T."/>
            <person name="Overmann J."/>
            <person name="Bryant D.A."/>
            <person name="Richardson P."/>
        </authorList>
    </citation>
    <scope>NUCLEOTIDE SEQUENCE [LARGE SCALE GENOMIC DNA]</scope>
    <source>
        <strain evidence="1 2">DSM 266</strain>
    </source>
</reference>
<dbReference type="KEGG" id="cph:Cpha266_1720"/>
<name>A1BH61_CHLPD</name>
<gene>
    <name evidence="1" type="ordered locus">Cpha266_1720</name>
</gene>